<keyword evidence="2" id="KW-0288">FMN</keyword>
<organism evidence="6">
    <name type="scientific">freshwater metagenome</name>
    <dbReference type="NCBI Taxonomy" id="449393"/>
    <lineage>
        <taxon>unclassified sequences</taxon>
        <taxon>metagenomes</taxon>
        <taxon>ecological metagenomes</taxon>
    </lineage>
</organism>
<dbReference type="PANTHER" id="PTHR42847">
    <property type="entry name" value="ALKANESULFONATE MONOOXYGENASE"/>
    <property type="match status" value="1"/>
</dbReference>
<protein>
    <submittedName>
        <fullName evidence="6">Unannotated protein</fullName>
    </submittedName>
</protein>
<dbReference type="Pfam" id="PF00296">
    <property type="entry name" value="Bac_luciferase"/>
    <property type="match status" value="1"/>
</dbReference>
<keyword evidence="4" id="KW-0503">Monooxygenase</keyword>
<dbReference type="InterPro" id="IPR011251">
    <property type="entry name" value="Luciferase-like_dom"/>
</dbReference>
<dbReference type="PANTHER" id="PTHR42847:SF4">
    <property type="entry name" value="ALKANESULFONATE MONOOXYGENASE-RELATED"/>
    <property type="match status" value="1"/>
</dbReference>
<evidence type="ECO:0000256" key="4">
    <source>
        <dbReference type="ARBA" id="ARBA00023033"/>
    </source>
</evidence>
<reference evidence="6" key="1">
    <citation type="submission" date="2020-05" db="EMBL/GenBank/DDBJ databases">
        <authorList>
            <person name="Chiriac C."/>
            <person name="Salcher M."/>
            <person name="Ghai R."/>
            <person name="Kavagutti S V."/>
        </authorList>
    </citation>
    <scope>NUCLEOTIDE SEQUENCE</scope>
</reference>
<dbReference type="InterPro" id="IPR036661">
    <property type="entry name" value="Luciferase-like_sf"/>
</dbReference>
<proteinExistence type="predicted"/>
<evidence type="ECO:0000256" key="1">
    <source>
        <dbReference type="ARBA" id="ARBA00022630"/>
    </source>
</evidence>
<name>A0A6J6L995_9ZZZZ</name>
<keyword evidence="3" id="KW-0560">Oxidoreductase</keyword>
<sequence>MIIDIQLNQGAAPWPALRDAAIAAEETGYSTLWNLDHFSGSMFRTDSMLECFTSITAWAGVTNTIGLGTLVTNVMNREPGLLANIVSSVQQIAGDRFTLGIGAGTAPNSPWGGEQEALGLPLLPTMAQRHARLAEVVDTMRGIWAHDRSDSFAGFPRPVSSPRIIAGTNSIGLSRLAGERLDGVNTRFNHPQRAEFIATAREASSNREDFDVSVWAPFNAEFADPSHEFHKELVADGVNRLILFMSDVVSVGAITSVKKYLN</sequence>
<evidence type="ECO:0000313" key="6">
    <source>
        <dbReference type="EMBL" id="CAB4657029.1"/>
    </source>
</evidence>
<accession>A0A6J6L995</accession>
<dbReference type="EMBL" id="CAEZWJ010000028">
    <property type="protein sequence ID" value="CAB4657029.1"/>
    <property type="molecule type" value="Genomic_DNA"/>
</dbReference>
<evidence type="ECO:0000259" key="5">
    <source>
        <dbReference type="Pfam" id="PF00296"/>
    </source>
</evidence>
<dbReference type="GO" id="GO:0046306">
    <property type="term" value="P:alkanesulfonate catabolic process"/>
    <property type="evidence" value="ECO:0007669"/>
    <property type="project" value="TreeGrafter"/>
</dbReference>
<dbReference type="AlphaFoldDB" id="A0A6J6L995"/>
<evidence type="ECO:0000256" key="2">
    <source>
        <dbReference type="ARBA" id="ARBA00022643"/>
    </source>
</evidence>
<keyword evidence="1" id="KW-0285">Flavoprotein</keyword>
<dbReference type="Gene3D" id="3.20.20.30">
    <property type="entry name" value="Luciferase-like domain"/>
    <property type="match status" value="1"/>
</dbReference>
<dbReference type="SUPFAM" id="SSF51679">
    <property type="entry name" value="Bacterial luciferase-like"/>
    <property type="match status" value="1"/>
</dbReference>
<dbReference type="GO" id="GO:0008726">
    <property type="term" value="F:alkanesulfonate monooxygenase activity"/>
    <property type="evidence" value="ECO:0007669"/>
    <property type="project" value="TreeGrafter"/>
</dbReference>
<evidence type="ECO:0000256" key="3">
    <source>
        <dbReference type="ARBA" id="ARBA00023002"/>
    </source>
</evidence>
<gene>
    <name evidence="6" type="ORF">UFOPK2214_00978</name>
</gene>
<feature type="domain" description="Luciferase-like" evidence="5">
    <location>
        <begin position="8"/>
        <end position="231"/>
    </location>
</feature>
<dbReference type="InterPro" id="IPR050172">
    <property type="entry name" value="SsuD_RutA_monooxygenase"/>
</dbReference>